<name>A0A8J7C490_9BACT</name>
<evidence type="ECO:0000313" key="2">
    <source>
        <dbReference type="Proteomes" id="UP000598633"/>
    </source>
</evidence>
<accession>A0A8J7C490</accession>
<dbReference type="AlphaFoldDB" id="A0A8J7C490"/>
<proteinExistence type="predicted"/>
<reference evidence="1 2" key="1">
    <citation type="submission" date="2020-08" db="EMBL/GenBank/DDBJ databases">
        <title>Acidobacteriota in marine sediments use diverse sulfur dissimilation pathways.</title>
        <authorList>
            <person name="Wasmund K."/>
        </authorList>
    </citation>
    <scope>NUCLEOTIDE SEQUENCE [LARGE SCALE GENOMIC DNA]</scope>
    <source>
        <strain evidence="1">MAG AM3-A</strain>
    </source>
</reference>
<organism evidence="1 2">
    <name type="scientific">Candidatus Sulfomarinibacter kjeldsenii</name>
    <dbReference type="NCBI Taxonomy" id="2885994"/>
    <lineage>
        <taxon>Bacteria</taxon>
        <taxon>Pseudomonadati</taxon>
        <taxon>Acidobacteriota</taxon>
        <taxon>Thermoanaerobaculia</taxon>
        <taxon>Thermoanaerobaculales</taxon>
        <taxon>Candidatus Sulfomarinibacteraceae</taxon>
        <taxon>Candidatus Sulfomarinibacter</taxon>
    </lineage>
</organism>
<comment type="caution">
    <text evidence="1">The sequence shown here is derived from an EMBL/GenBank/DDBJ whole genome shotgun (WGS) entry which is preliminary data.</text>
</comment>
<gene>
    <name evidence="1" type="ORF">IFJ97_01980</name>
</gene>
<dbReference type="Proteomes" id="UP000598633">
    <property type="component" value="Unassembled WGS sequence"/>
</dbReference>
<dbReference type="EMBL" id="JACXWA010000032">
    <property type="protein sequence ID" value="MBD3870111.1"/>
    <property type="molecule type" value="Genomic_DNA"/>
</dbReference>
<sequence>MSQTGSAAVSDRTAALVVVSLLLFGLAGCQSTAPETVPVDLESAIERLNRPLSGDPAALYRLRVSASGGLRMSVLTSGGDGRLTVSEPFGTAVSLTSWSGSQQPTFFDLREGCQIQATDLEQALGVAAMPLPQAVRLFSGRLPAIADDWVAPHEDGRILIEGFRWAALVKVAAEPWRVVSVEQVGAEGRGWRFELSDHSLSVPGFIRVKNADGRWAELELVRLEWNEGSELPPPPDLPLCGDEPNR</sequence>
<evidence type="ECO:0000313" key="1">
    <source>
        <dbReference type="EMBL" id="MBD3870111.1"/>
    </source>
</evidence>
<protein>
    <submittedName>
        <fullName evidence="1">Uncharacterized protein</fullName>
    </submittedName>
</protein>